<reference evidence="1 2" key="1">
    <citation type="journal article" date="2010" name="PLoS ONE">
        <title>Genome sequence of Cronobacter sakazakii BAA-894 and comparative genomic hybridization analysis with other Cronobacter species.</title>
        <authorList>
            <person name="Kucerova E."/>
            <person name="Clifton S.W."/>
            <person name="Xia X.Q."/>
            <person name="Long F."/>
            <person name="Porwollik S."/>
            <person name="Fulton L."/>
            <person name="Fronick C."/>
            <person name="Minx P."/>
            <person name="Kyung K."/>
            <person name="Warren W."/>
            <person name="Fulton R."/>
            <person name="Feng D."/>
            <person name="Wollam A."/>
            <person name="Shah N."/>
            <person name="Bhonagiri V."/>
            <person name="Nash W.E."/>
            <person name="Hallsworth-Pepin K."/>
            <person name="Wilson R.K."/>
            <person name="McClelland M."/>
            <person name="Forsythe S.J."/>
        </authorList>
    </citation>
    <scope>NUCLEOTIDE SEQUENCE [LARGE SCALE GENOMIC DNA]</scope>
    <source>
        <strain evidence="1 2">ATCC BAA-894</strain>
    </source>
</reference>
<sequence>MEHHPTREKKWSDVEQEVHDIAIFDDVIFAFGTHFTGFFRALFAFVSDEIVISDGLRADKAFFEIGVDFTRRLRGGGTDRNGPGAHFFHASGEIRLQVQQRVTGADHAVQPRLFEAQLLHKLIALFIVKLSDIRFHGGAHRHNHRAFFRGDFTHLIQERVVLETVFVDVRDVHGRLERQETQVFDEIFLFFAQIQRAQHTGVLKLRQAFFQYGQLGFGVFIAAFGFLGDTMNRTLAGIEVRKRQLGIDGINIFRRVYFARDVDDVVVFKATHHVADSFGFADVGQELVAQAFTFGRALHQTGDIHKFHRGRQNTLRLHDLGDFVQTRIGHRHDAGVRLNGTEREVRRLNTCFGQRIEQSGFTDVRQADDTAFESHGLHYLNCLFIRGLKLTR</sequence>
<name>A7MNJ8_CROS8</name>
<evidence type="ECO:0000313" key="2">
    <source>
        <dbReference type="Proteomes" id="UP000000260"/>
    </source>
</evidence>
<accession>A7MNJ8</accession>
<organism evidence="1 2">
    <name type="scientific">Cronobacter sakazakii (strain ATCC BAA-894)</name>
    <name type="common">Enterobacter sakazakii</name>
    <dbReference type="NCBI Taxonomy" id="290339"/>
    <lineage>
        <taxon>Bacteria</taxon>
        <taxon>Pseudomonadati</taxon>
        <taxon>Pseudomonadota</taxon>
        <taxon>Gammaproteobacteria</taxon>
        <taxon>Enterobacterales</taxon>
        <taxon>Enterobacteriaceae</taxon>
        <taxon>Cronobacter</taxon>
    </lineage>
</organism>
<protein>
    <submittedName>
        <fullName evidence="1">Uncharacterized protein</fullName>
    </submittedName>
</protein>
<proteinExistence type="predicted"/>
<dbReference type="Proteomes" id="UP000000260">
    <property type="component" value="Chromosome"/>
</dbReference>
<dbReference type="HOGENOM" id="CLU_703423_0_0_6"/>
<dbReference type="EMBL" id="CP000783">
    <property type="protein sequence ID" value="ABU76745.1"/>
    <property type="molecule type" value="Genomic_DNA"/>
</dbReference>
<keyword evidence="2" id="KW-1185">Reference proteome</keyword>
<dbReference type="KEGG" id="esa:ESA_01487"/>
<evidence type="ECO:0000313" key="1">
    <source>
        <dbReference type="EMBL" id="ABU76745.1"/>
    </source>
</evidence>
<dbReference type="AlphaFoldDB" id="A7MNJ8"/>
<gene>
    <name evidence="1" type="ordered locus">ESA_01487</name>
</gene>